<keyword evidence="3" id="KW-1185">Reference proteome</keyword>
<proteinExistence type="predicted"/>
<reference evidence="3" key="1">
    <citation type="submission" date="2017-01" db="EMBL/GenBank/DDBJ databases">
        <authorList>
            <person name="Wang Y."/>
            <person name="White M."/>
            <person name="Kvist S."/>
            <person name="Moncalvo J.-M."/>
        </authorList>
    </citation>
    <scope>NUCLEOTIDE SEQUENCE [LARGE SCALE GENOMIC DNA]</scope>
    <source>
        <strain evidence="3">ID-206-W2</strain>
    </source>
</reference>
<dbReference type="AlphaFoldDB" id="A0A1R1XNJ8"/>
<name>A0A1R1XNJ8_9FUNG</name>
<evidence type="ECO:0000256" key="1">
    <source>
        <dbReference type="SAM" id="MobiDB-lite"/>
    </source>
</evidence>
<accession>A0A1R1XNJ8</accession>
<feature type="region of interest" description="Disordered" evidence="1">
    <location>
        <begin position="306"/>
        <end position="335"/>
    </location>
</feature>
<organism evidence="2 3">
    <name type="scientific">Smittium culicis</name>
    <dbReference type="NCBI Taxonomy" id="133412"/>
    <lineage>
        <taxon>Eukaryota</taxon>
        <taxon>Fungi</taxon>
        <taxon>Fungi incertae sedis</taxon>
        <taxon>Zoopagomycota</taxon>
        <taxon>Kickxellomycotina</taxon>
        <taxon>Harpellomycetes</taxon>
        <taxon>Harpellales</taxon>
        <taxon>Legeriomycetaceae</taxon>
        <taxon>Smittium</taxon>
    </lineage>
</organism>
<gene>
    <name evidence="2" type="ORF">AYI69_g7917</name>
</gene>
<evidence type="ECO:0000313" key="2">
    <source>
        <dbReference type="EMBL" id="OMJ16206.1"/>
    </source>
</evidence>
<protein>
    <submittedName>
        <fullName evidence="2">Uncharacterized protein</fullName>
    </submittedName>
</protein>
<comment type="caution">
    <text evidence="2">The sequence shown here is derived from an EMBL/GenBank/DDBJ whole genome shotgun (WGS) entry which is preliminary data.</text>
</comment>
<dbReference type="OrthoDB" id="5670339at2759"/>
<sequence>MGLLFAKAVPQSLLHRIKHLKKDVFCQKDVELISSNGNKKTVITQDLSSIRKIPDANELKLYKKLSQKQIDIYIRAKYSGKKREFDLTSDLPITSTVQKSSIYEPNLTHNEKITPFSRKNIHNPKLPELELLKTITGTITRSPFDVKILKSYTARESNAGKKSRRRFVSNASEFSIISASSIISAQNSSLKYTNINNTNSARSKLSYLKNKAKRVSVFIKGKNYFPKIKFSPKENKSSPIQPNSDQNILKDKSTIGYLEINSIQSLLPAIDDPKKFQLVYGNTKSPINDKSSYSAKPVSPTFAKRFSPKATDSVPKHLFPKNPSIPPPLPTKDTDNKPYVWDTATKNHTNKLRNEVTVNYNSYLKRTIVSGYLKPTNDTRRKGAIDPLLTKKIPSLRRKPENIRV</sequence>
<dbReference type="Proteomes" id="UP000187429">
    <property type="component" value="Unassembled WGS sequence"/>
</dbReference>
<dbReference type="EMBL" id="LSSM01003974">
    <property type="protein sequence ID" value="OMJ16206.1"/>
    <property type="molecule type" value="Genomic_DNA"/>
</dbReference>
<evidence type="ECO:0000313" key="3">
    <source>
        <dbReference type="Proteomes" id="UP000187429"/>
    </source>
</evidence>